<protein>
    <recommendedName>
        <fullName evidence="4">FYVE-type domain-containing protein</fullName>
    </recommendedName>
</protein>
<dbReference type="PANTHER" id="PTHR13510:SF44">
    <property type="entry name" value="RABENOSYN-5"/>
    <property type="match status" value="1"/>
</dbReference>
<dbReference type="AlphaFoldDB" id="K3WRW4"/>
<evidence type="ECO:0000313" key="3">
    <source>
        <dbReference type="Proteomes" id="UP000019132"/>
    </source>
</evidence>
<dbReference type="Gene3D" id="3.30.530.20">
    <property type="match status" value="1"/>
</dbReference>
<proteinExistence type="predicted"/>
<evidence type="ECO:0000313" key="2">
    <source>
        <dbReference type="EnsemblProtists" id="PYU1_T007708"/>
    </source>
</evidence>
<reference evidence="3" key="1">
    <citation type="journal article" date="2010" name="Genome Biol.">
        <title>Genome sequence of the necrotrophic plant pathogen Pythium ultimum reveals original pathogenicity mechanisms and effector repertoire.</title>
        <authorList>
            <person name="Levesque C.A."/>
            <person name="Brouwer H."/>
            <person name="Cano L."/>
            <person name="Hamilton J.P."/>
            <person name="Holt C."/>
            <person name="Huitema E."/>
            <person name="Raffaele S."/>
            <person name="Robideau G.P."/>
            <person name="Thines M."/>
            <person name="Win J."/>
            <person name="Zerillo M.M."/>
            <person name="Beakes G.W."/>
            <person name="Boore J.L."/>
            <person name="Busam D."/>
            <person name="Dumas B."/>
            <person name="Ferriera S."/>
            <person name="Fuerstenberg S.I."/>
            <person name="Gachon C.M."/>
            <person name="Gaulin E."/>
            <person name="Govers F."/>
            <person name="Grenville-Briggs L."/>
            <person name="Horner N."/>
            <person name="Hostetler J."/>
            <person name="Jiang R.H."/>
            <person name="Johnson J."/>
            <person name="Krajaejun T."/>
            <person name="Lin H."/>
            <person name="Meijer H.J."/>
            <person name="Moore B."/>
            <person name="Morris P."/>
            <person name="Phuntmart V."/>
            <person name="Puiu D."/>
            <person name="Shetty J."/>
            <person name="Stajich J.E."/>
            <person name="Tripathy S."/>
            <person name="Wawra S."/>
            <person name="van West P."/>
            <person name="Whitty B.R."/>
            <person name="Coutinho P.M."/>
            <person name="Henrissat B."/>
            <person name="Martin F."/>
            <person name="Thomas P.D."/>
            <person name="Tyler B.M."/>
            <person name="De Vries R.P."/>
            <person name="Kamoun S."/>
            <person name="Yandell M."/>
            <person name="Tisserat N."/>
            <person name="Buell C.R."/>
        </authorList>
    </citation>
    <scope>NUCLEOTIDE SEQUENCE</scope>
    <source>
        <strain evidence="3">DAOM:BR144</strain>
    </source>
</reference>
<sequence length="555" mass="61639">MAIMGATADRATAVDRSATANASGRSAEWRMPTLLMLGSIVGSLDDVMYGASTFDAPSMLLKTTYTHDELIDGEILNQIQGPTPEEPFTFLGIKWIVKGNHSGIASVVRPRDLVILESTGIETRWNGERYGYHLMHSVDLPEYGPLKRKSVLRGRVSSCVVYRELANGTVDVYMKANFEPNGNVGESVAILSAANGLSYCWRSVVCAQNKKLSWMLETKENWTTGGGQPRSTTASIRATDTSNGKKKSKDKHACCSVCRKSANAFRHMSSCQLCQFPMCSRCRVTKKLSCVGETWRKEILQQDVTLCKSCVTRSTKSDTYQVARDEVLSGKWDVDESDNLSFELLPRQQRNTQAEHEQQRRRKLTTDNGFDRTLKLSIARMQSEEDAGSSYAESFPISGNLWPSSFESDTQLEGDFRYTENTTRPSELPPVRTSTNFVNVSSTDASGATTPSAAARSTQPSHFVDLSDVTSSEFARFSSQFNQPKEESAYPMYAPSCTRRSAASSASSTGLSQHQQQLLHQMEQLRVAAEQVYQYTKHNSEVHARSSTQQWPSVR</sequence>
<dbReference type="Proteomes" id="UP000019132">
    <property type="component" value="Unassembled WGS sequence"/>
</dbReference>
<dbReference type="HOGENOM" id="CLU_015303_5_1_1"/>
<evidence type="ECO:0008006" key="4">
    <source>
        <dbReference type="Google" id="ProtNLM"/>
    </source>
</evidence>
<feature type="region of interest" description="Disordered" evidence="1">
    <location>
        <begin position="441"/>
        <end position="460"/>
    </location>
</feature>
<dbReference type="InterPro" id="IPR023393">
    <property type="entry name" value="START-like_dom_sf"/>
</dbReference>
<dbReference type="PANTHER" id="PTHR13510">
    <property type="entry name" value="FYVE-FINGER-CONTAINING RAB5 EFFECTOR PROTEIN RABENOSYN-5-RELATED"/>
    <property type="match status" value="1"/>
</dbReference>
<dbReference type="InterPro" id="IPR052727">
    <property type="entry name" value="Rab4/Rab5_effector"/>
</dbReference>
<dbReference type="VEuPathDB" id="FungiDB:PYU1_G007692"/>
<accession>K3WRW4</accession>
<reference evidence="2" key="3">
    <citation type="submission" date="2015-02" db="UniProtKB">
        <authorList>
            <consortium name="EnsemblProtists"/>
        </authorList>
    </citation>
    <scope>IDENTIFICATION</scope>
    <source>
        <strain evidence="2">DAOM BR144</strain>
    </source>
</reference>
<dbReference type="InParanoid" id="K3WRW4"/>
<name>K3WRW4_GLOUD</name>
<dbReference type="eggNOG" id="ENOG502T38X">
    <property type="taxonomic scope" value="Eukaryota"/>
</dbReference>
<evidence type="ECO:0000256" key="1">
    <source>
        <dbReference type="SAM" id="MobiDB-lite"/>
    </source>
</evidence>
<dbReference type="CDD" id="cd00065">
    <property type="entry name" value="FYVE_like_SF"/>
    <property type="match status" value="1"/>
</dbReference>
<organism evidence="2 3">
    <name type="scientific">Globisporangium ultimum (strain ATCC 200006 / CBS 805.95 / DAOM BR144)</name>
    <name type="common">Pythium ultimum</name>
    <dbReference type="NCBI Taxonomy" id="431595"/>
    <lineage>
        <taxon>Eukaryota</taxon>
        <taxon>Sar</taxon>
        <taxon>Stramenopiles</taxon>
        <taxon>Oomycota</taxon>
        <taxon>Peronosporomycetes</taxon>
        <taxon>Pythiales</taxon>
        <taxon>Pythiaceae</taxon>
        <taxon>Globisporangium</taxon>
    </lineage>
</organism>
<feature type="region of interest" description="Disordered" evidence="1">
    <location>
        <begin position="223"/>
        <end position="246"/>
    </location>
</feature>
<dbReference type="EMBL" id="GL376585">
    <property type="status" value="NOT_ANNOTATED_CDS"/>
    <property type="molecule type" value="Genomic_DNA"/>
</dbReference>
<feature type="compositionally biased region" description="Polar residues" evidence="1">
    <location>
        <begin position="229"/>
        <end position="242"/>
    </location>
</feature>
<dbReference type="EnsemblProtists" id="PYU1_T007708">
    <property type="protein sequence ID" value="PYU1_T007708"/>
    <property type="gene ID" value="PYU1_G007692"/>
</dbReference>
<reference evidence="3" key="2">
    <citation type="submission" date="2010-04" db="EMBL/GenBank/DDBJ databases">
        <authorList>
            <person name="Buell R."/>
            <person name="Hamilton J."/>
            <person name="Hostetler J."/>
        </authorList>
    </citation>
    <scope>NUCLEOTIDE SEQUENCE [LARGE SCALE GENOMIC DNA]</scope>
    <source>
        <strain evidence="3">DAOM:BR144</strain>
    </source>
</reference>
<keyword evidence="3" id="KW-1185">Reference proteome</keyword>